<feature type="transmembrane region" description="Helical" evidence="4">
    <location>
        <begin position="1611"/>
        <end position="1633"/>
    </location>
</feature>
<dbReference type="Gene3D" id="1.20.1250.20">
    <property type="entry name" value="MFS general substrate transporter like domains"/>
    <property type="match status" value="1"/>
</dbReference>
<dbReference type="GO" id="GO:0005634">
    <property type="term" value="C:nucleus"/>
    <property type="evidence" value="ECO:0007669"/>
    <property type="project" value="TreeGrafter"/>
</dbReference>
<dbReference type="Gene3D" id="1.10.20.10">
    <property type="entry name" value="Histone, subunit A"/>
    <property type="match status" value="1"/>
</dbReference>
<keyword evidence="4" id="KW-0812">Transmembrane</keyword>
<dbReference type="Gene3D" id="1.10.10.440">
    <property type="entry name" value="FF domain"/>
    <property type="match status" value="1"/>
</dbReference>
<evidence type="ECO:0000313" key="6">
    <source>
        <dbReference type="EMBL" id="OLP87383.1"/>
    </source>
</evidence>
<dbReference type="InterPro" id="IPR009072">
    <property type="entry name" value="Histone-fold"/>
</dbReference>
<dbReference type="PROSITE" id="PS50020">
    <property type="entry name" value="WW_DOMAIN_2"/>
    <property type="match status" value="1"/>
</dbReference>
<evidence type="ECO:0000259" key="5">
    <source>
        <dbReference type="PROSITE" id="PS50020"/>
    </source>
</evidence>
<gene>
    <name evidence="6" type="ORF">AK812_SmicGene31415</name>
</gene>
<evidence type="ECO:0000256" key="1">
    <source>
        <dbReference type="ARBA" id="ARBA00022737"/>
    </source>
</evidence>
<dbReference type="SMART" id="SM00456">
    <property type="entry name" value="WW"/>
    <property type="match status" value="1"/>
</dbReference>
<evidence type="ECO:0000256" key="2">
    <source>
        <dbReference type="SAM" id="Coils"/>
    </source>
</evidence>
<feature type="compositionally biased region" description="Basic and acidic residues" evidence="3">
    <location>
        <begin position="238"/>
        <end position="259"/>
    </location>
</feature>
<dbReference type="InterPro" id="IPR045148">
    <property type="entry name" value="TCRG1-like"/>
</dbReference>
<organism evidence="6 7">
    <name type="scientific">Symbiodinium microadriaticum</name>
    <name type="common">Dinoflagellate</name>
    <name type="synonym">Zooxanthella microadriatica</name>
    <dbReference type="NCBI Taxonomy" id="2951"/>
    <lineage>
        <taxon>Eukaryota</taxon>
        <taxon>Sar</taxon>
        <taxon>Alveolata</taxon>
        <taxon>Dinophyceae</taxon>
        <taxon>Suessiales</taxon>
        <taxon>Symbiodiniaceae</taxon>
        <taxon>Symbiodinium</taxon>
    </lineage>
</organism>
<dbReference type="SUPFAM" id="SSF103473">
    <property type="entry name" value="MFS general substrate transporter"/>
    <property type="match status" value="1"/>
</dbReference>
<feature type="region of interest" description="Disordered" evidence="3">
    <location>
        <begin position="168"/>
        <end position="200"/>
    </location>
</feature>
<feature type="region of interest" description="Disordered" evidence="3">
    <location>
        <begin position="539"/>
        <end position="577"/>
    </location>
</feature>
<evidence type="ECO:0000313" key="7">
    <source>
        <dbReference type="Proteomes" id="UP000186817"/>
    </source>
</evidence>
<dbReference type="InterPro" id="IPR036020">
    <property type="entry name" value="WW_dom_sf"/>
</dbReference>
<reference evidence="6 7" key="1">
    <citation type="submission" date="2016-02" db="EMBL/GenBank/DDBJ databases">
        <title>Genome analysis of coral dinoflagellate symbionts highlights evolutionary adaptations to a symbiotic lifestyle.</title>
        <authorList>
            <person name="Aranda M."/>
            <person name="Li Y."/>
            <person name="Liew Y.J."/>
            <person name="Baumgarten S."/>
            <person name="Simakov O."/>
            <person name="Wilson M."/>
            <person name="Piel J."/>
            <person name="Ashoor H."/>
            <person name="Bougouffa S."/>
            <person name="Bajic V.B."/>
            <person name="Ryu T."/>
            <person name="Ravasi T."/>
            <person name="Bayer T."/>
            <person name="Micklem G."/>
            <person name="Kim H."/>
            <person name="Bhak J."/>
            <person name="Lajeunesse T.C."/>
            <person name="Voolstra C.R."/>
        </authorList>
    </citation>
    <scope>NUCLEOTIDE SEQUENCE [LARGE SCALE GENOMIC DNA]</scope>
    <source>
        <strain evidence="6 7">CCMP2467</strain>
    </source>
</reference>
<feature type="compositionally biased region" description="Acidic residues" evidence="3">
    <location>
        <begin position="185"/>
        <end position="194"/>
    </location>
</feature>
<name>A0A1Q9CWS2_SYMMI</name>
<accession>A0A1Q9CWS2</accession>
<feature type="transmembrane region" description="Helical" evidence="4">
    <location>
        <begin position="1580"/>
        <end position="1599"/>
    </location>
</feature>
<feature type="region of interest" description="Disordered" evidence="3">
    <location>
        <begin position="118"/>
        <end position="141"/>
    </location>
</feature>
<feature type="transmembrane region" description="Helical" evidence="4">
    <location>
        <begin position="1439"/>
        <end position="1463"/>
    </location>
</feature>
<keyword evidence="1" id="KW-0677">Repeat</keyword>
<dbReference type="Proteomes" id="UP000186817">
    <property type="component" value="Unassembled WGS sequence"/>
</dbReference>
<keyword evidence="7" id="KW-1185">Reference proteome</keyword>
<feature type="coiled-coil region" evidence="2">
    <location>
        <begin position="779"/>
        <end position="806"/>
    </location>
</feature>
<dbReference type="InterPro" id="IPR036259">
    <property type="entry name" value="MFS_trans_sf"/>
</dbReference>
<dbReference type="PANTHER" id="PTHR15377:SF3">
    <property type="entry name" value="WW DOMAIN-CONTAINING PROTEIN"/>
    <property type="match status" value="1"/>
</dbReference>
<dbReference type="InterPro" id="IPR001202">
    <property type="entry name" value="WW_dom"/>
</dbReference>
<keyword evidence="4" id="KW-1133">Transmembrane helix</keyword>
<dbReference type="SUPFAM" id="SSF51045">
    <property type="entry name" value="WW domain"/>
    <property type="match status" value="1"/>
</dbReference>
<feature type="domain" description="WW" evidence="5">
    <location>
        <begin position="485"/>
        <end position="512"/>
    </location>
</feature>
<evidence type="ECO:0000256" key="3">
    <source>
        <dbReference type="SAM" id="MobiDB-lite"/>
    </source>
</evidence>
<keyword evidence="2" id="KW-0175">Coiled coil</keyword>
<dbReference type="InterPro" id="IPR036517">
    <property type="entry name" value="FF_domain_sf"/>
</dbReference>
<feature type="transmembrane region" description="Helical" evidence="4">
    <location>
        <begin position="1506"/>
        <end position="1528"/>
    </location>
</feature>
<feature type="transmembrane region" description="Helical" evidence="4">
    <location>
        <begin position="1475"/>
        <end position="1494"/>
    </location>
</feature>
<dbReference type="CDD" id="cd00201">
    <property type="entry name" value="WW"/>
    <property type="match status" value="1"/>
</dbReference>
<dbReference type="Pfam" id="PF00397">
    <property type="entry name" value="WW"/>
    <property type="match status" value="1"/>
</dbReference>
<dbReference type="EMBL" id="LSRX01000863">
    <property type="protein sequence ID" value="OLP87383.1"/>
    <property type="molecule type" value="Genomic_DNA"/>
</dbReference>
<comment type="caution">
    <text evidence="6">The sequence shown here is derived from an EMBL/GenBank/DDBJ whole genome shotgun (WGS) entry which is preliminary data.</text>
</comment>
<protein>
    <recommendedName>
        <fullName evidence="5">WW domain-containing protein</fullName>
    </recommendedName>
</protein>
<sequence length="2010" mass="222833">MSEEVRGDFNYPLAEQELRVMLAQSASCMTPPGRTRAPSSPPGDYGFVAKPGSSYSSRIMVPRSAVQTLLRQDFVEKLENGVCLWRQGPSLEEQTQALLEALPPGRQRDVLERSFAASADPLTSPQAVNPEQPGSKADQRAGLQDDTAFEKVGPEDELAEPGLAKARELAEARSSDVPVPKQISDDNDDVEEGDSPTYVSPAEEGIHEVANSMPPHMKAKNKGCELFDAHREFLMEKRGGKRERGSKTREPAVRQDPEWRQSLQASMSIPKKAFDRLINDAFKDLQKTMDDEMEDASKIGCDSGDGDIKISKDARIWAQAACEEFVSSVFSDCTVLRKHAKRSKTVYRADMRLLMGIRSGRLFERKAEDAELAFRRDLKGGKKESKKRAVPDPEECCEPTCSNVTCMPNYVKVKANADKLFAEDDAQSFCCEATCATHTCDESQGLAVDPKRGFQVVPTRFDVVSSCASAVVIMESIDPASSKLWEAHPSPYGVPYYYNPVTKESRWTIPTGPLDRVVPGQSQGKEVAKSATDAEAEACDREAKADARPTESVCSVSSSCSSGSDSENTRTQTTRTTQTLTAQERAQLKVQQFTRMLEELKVPAADRFEAWLPRLAADTRFTAVPKAQRKPLFQKVLQRMVAEKREVEASTRRRNRQALEELLSAAESQGIFDKVKTAEEAMAKISANDLGQNPCWKTTPLTEKSRITEALLHSINQKRALAEEQSARDFRALLHETFFKDPDGELPTFEEARKMLRHQTRWKALTSKTLREGLYNEMANDHALQLAAARKAKADEEDELAEHRKRSRRDVVEQEVRDLLQRKIRSPLDLSWDEVRVVLQEEHAQLPEDVEEAYLHEVFNRVCDEDKERRAGAFSSELLRCSVEELGPELPFEAVCERVACQLGSELLRPVPEAELRIRWENWRRHRLTEAAEAFKVFLRQSEVLATAARDPHAVRGEGTKFQELCDELRKDKRYLRLELLPTQRRRLIIERLEEVALNSKLASQDADSDAERLYLQVGPASRESKKAAKQAGPELHLTDVSDKKCCSATCSAFSSCPDGYAVPASKENTIGSTKEECCEPLCSAFHCSAGWKPDPVKVTALRHSDEACCQKTCAKYDCGTGWKKKAGTDDFVGVDDSTCCEKTCEQYQDKCTGDYAPNPALNNTAGHTAAACCKKTCALYSCNAGQIKPNAKEIIDASEDACCEAVECAVFREKKVIEGGCNGLDQEKCAASKLELKNTETKKIDEVACTWNGYYGMCFVGKPKPLSCSDCELECQLFKEHAEHLQDLVSQGKLDGALAETFLADTGAKKHRVLSLALGYFKIEADGSQIAMIHWLWAILATAIVKTSAQDCFEESILEAGDADALRLLQGRVARRSFAVEFADSALAAASADFDSAEWKQIGSRSSSACGYAFALLILASFAGICVEWLARGQLHRTLISLLLIAECLTSATYTVVVPLSYDLATHLGQGSAFSGLMVSAPFAVYLAGALRARWVMMSWNQAKVCTYIVVAYAVYVLSTALCAAVVHPPGFLFLSGNATLRASLLLLLRMSYGLVDSVGDVMQMMVVKVSPQEELRELMVSMFASNALGFGLGPLLSGAIGDVVQVSDVELRACIPLIVLALLWTALLLAIRSALPLELSEAETGLGRQYRGFIDVNWWLRMPWHSLGQACLRLYTILKLFTLSGLGISSLPDVSCVLPGQAMAFRRAIGARVLGGLPRGTMRHAAGPDAPQRAAAGAGVPPWRGGWHDMVQYHFFFEDMFVQARAFLTPSVEEHSLWIFDHSQQKVQELENCSQPLQQAEVDYLHVSGPRMQIEDGDGGGRVSLDGEELVVDFKSRNVFSWLPAGQQDDAVIHRPDLEITMKYGGRTRVGRGYSKRYFGHYGPHWGYRFIQSSWLSGGKFLWTADATFRLGDGEAKYNYFKLLDGDTNELVQADSRDTYQQDTEAHAWIGGERYVASITPLGEWLHDYKKGDTNSRMQLRYCSIKLQYGDETLQGYALNERCFGVLG</sequence>
<feature type="transmembrane region" description="Helical" evidence="4">
    <location>
        <begin position="1412"/>
        <end position="1432"/>
    </location>
</feature>
<dbReference type="GO" id="GO:0070063">
    <property type="term" value="F:RNA polymerase binding"/>
    <property type="evidence" value="ECO:0007669"/>
    <property type="project" value="InterPro"/>
</dbReference>
<feature type="compositionally biased region" description="Low complexity" evidence="3">
    <location>
        <begin position="552"/>
        <end position="577"/>
    </location>
</feature>
<dbReference type="SUPFAM" id="SSF81698">
    <property type="entry name" value="FF domain"/>
    <property type="match status" value="1"/>
</dbReference>
<dbReference type="PANTHER" id="PTHR15377">
    <property type="entry name" value="TRANSCRIPTION ELONGATION REGULATOR 1"/>
    <property type="match status" value="1"/>
</dbReference>
<dbReference type="GO" id="GO:0046982">
    <property type="term" value="F:protein heterodimerization activity"/>
    <property type="evidence" value="ECO:0007669"/>
    <property type="project" value="InterPro"/>
</dbReference>
<keyword evidence="4" id="KW-0472">Membrane</keyword>
<dbReference type="OrthoDB" id="425448at2759"/>
<feature type="compositionally biased region" description="Basic and acidic residues" evidence="3">
    <location>
        <begin position="539"/>
        <end position="549"/>
    </location>
</feature>
<proteinExistence type="predicted"/>
<dbReference type="PROSITE" id="PS01159">
    <property type="entry name" value="WW_DOMAIN_1"/>
    <property type="match status" value="1"/>
</dbReference>
<feature type="region of interest" description="Disordered" evidence="3">
    <location>
        <begin position="238"/>
        <end position="262"/>
    </location>
</feature>
<dbReference type="GO" id="GO:0003712">
    <property type="term" value="F:transcription coregulator activity"/>
    <property type="evidence" value="ECO:0007669"/>
    <property type="project" value="TreeGrafter"/>
</dbReference>
<dbReference type="SUPFAM" id="SSF47113">
    <property type="entry name" value="Histone-fold"/>
    <property type="match status" value="1"/>
</dbReference>
<evidence type="ECO:0000256" key="4">
    <source>
        <dbReference type="SAM" id="Phobius"/>
    </source>
</evidence>
<dbReference type="Gene3D" id="2.20.70.10">
    <property type="match status" value="1"/>
</dbReference>